<reference evidence="1" key="2">
    <citation type="submission" date="2020-09" db="EMBL/GenBank/DDBJ databases">
        <authorList>
            <person name="Sun Q."/>
            <person name="Zhou Y."/>
        </authorList>
    </citation>
    <scope>NUCLEOTIDE SEQUENCE</scope>
    <source>
        <strain evidence="1">CGMCC 1.15448</strain>
    </source>
</reference>
<dbReference type="CDD" id="cd24013">
    <property type="entry name" value="ASKHA_ATPase_BT3980-like"/>
    <property type="match status" value="1"/>
</dbReference>
<dbReference type="RefSeq" id="WP_188927620.1">
    <property type="nucleotide sequence ID" value="NZ_BMJC01000001.1"/>
</dbReference>
<comment type="caution">
    <text evidence="1">The sequence shown here is derived from an EMBL/GenBank/DDBJ whole genome shotgun (WGS) entry which is preliminary data.</text>
</comment>
<sequence>MLKPAFQIEVSDISAEEMLQSRLLVEVTPNAFTYVLLNQRNMSPLVVKYFQLEPTRDIPLTGTLRELMEGDSLLQRPVKETLLVYNFPESSLIPEPVFTMDTNREIIDTLHGNLQKGLILTEKIPWWELFNVYRIQPELHHLLQQTFTAGKYWHYYSLLLKSFKMFDSTEREDCIKVIFYSDKMVALVVREGKVHLVQTFLYRDSKDVAYHLLNCCHQLGLDQESVRLLVGGLIDRQSSLSEELHKYFLRIQFDEIDESIKVTDELKELPLHYFSSILKMAVCA</sequence>
<gene>
    <name evidence="1" type="ORF">GCM10011511_02010</name>
</gene>
<evidence type="ECO:0008006" key="3">
    <source>
        <dbReference type="Google" id="ProtNLM"/>
    </source>
</evidence>
<keyword evidence="2" id="KW-1185">Reference proteome</keyword>
<dbReference type="InterPro" id="IPR024213">
    <property type="entry name" value="DUF3822"/>
</dbReference>
<protein>
    <recommendedName>
        <fullName evidence="3">DUF3822 family protein</fullName>
    </recommendedName>
</protein>
<evidence type="ECO:0000313" key="2">
    <source>
        <dbReference type="Proteomes" id="UP000607559"/>
    </source>
</evidence>
<dbReference type="Gene3D" id="3.30.420.260">
    <property type="match status" value="1"/>
</dbReference>
<accession>A0A8J2XPU3</accession>
<dbReference type="AlphaFoldDB" id="A0A8J2XPU3"/>
<proteinExistence type="predicted"/>
<name>A0A8J2XPU3_9BACT</name>
<organism evidence="1 2">
    <name type="scientific">Puia dinghuensis</name>
    <dbReference type="NCBI Taxonomy" id="1792502"/>
    <lineage>
        <taxon>Bacteria</taxon>
        <taxon>Pseudomonadati</taxon>
        <taxon>Bacteroidota</taxon>
        <taxon>Chitinophagia</taxon>
        <taxon>Chitinophagales</taxon>
        <taxon>Chitinophagaceae</taxon>
        <taxon>Puia</taxon>
    </lineage>
</organism>
<evidence type="ECO:0000313" key="1">
    <source>
        <dbReference type="EMBL" id="GGA82626.1"/>
    </source>
</evidence>
<dbReference type="Proteomes" id="UP000607559">
    <property type="component" value="Unassembled WGS sequence"/>
</dbReference>
<dbReference type="EMBL" id="BMJC01000001">
    <property type="protein sequence ID" value="GGA82626.1"/>
    <property type="molecule type" value="Genomic_DNA"/>
</dbReference>
<dbReference type="Pfam" id="PF12864">
    <property type="entry name" value="DUF3822"/>
    <property type="match status" value="1"/>
</dbReference>
<dbReference type="Gene3D" id="3.30.420.250">
    <property type="match status" value="1"/>
</dbReference>
<reference evidence="1" key="1">
    <citation type="journal article" date="2014" name="Int. J. Syst. Evol. Microbiol.">
        <title>Complete genome sequence of Corynebacterium casei LMG S-19264T (=DSM 44701T), isolated from a smear-ripened cheese.</title>
        <authorList>
            <consortium name="US DOE Joint Genome Institute (JGI-PGF)"/>
            <person name="Walter F."/>
            <person name="Albersmeier A."/>
            <person name="Kalinowski J."/>
            <person name="Ruckert C."/>
        </authorList>
    </citation>
    <scope>NUCLEOTIDE SEQUENCE</scope>
    <source>
        <strain evidence="1">CGMCC 1.15448</strain>
    </source>
</reference>